<evidence type="ECO:0000313" key="4">
    <source>
        <dbReference type="EMBL" id="KAG2246423.1"/>
    </source>
</evidence>
<feature type="signal peptide" evidence="2">
    <location>
        <begin position="1"/>
        <end position="27"/>
    </location>
</feature>
<name>A0A8X7P8W1_BRACI</name>
<dbReference type="GO" id="GO:0032934">
    <property type="term" value="F:sterol binding"/>
    <property type="evidence" value="ECO:0007669"/>
    <property type="project" value="InterPro"/>
</dbReference>
<dbReference type="InterPro" id="IPR003172">
    <property type="entry name" value="ML_dom"/>
</dbReference>
<organism evidence="4 5">
    <name type="scientific">Brassica carinata</name>
    <name type="common">Ethiopian mustard</name>
    <name type="synonym">Abyssinian cabbage</name>
    <dbReference type="NCBI Taxonomy" id="52824"/>
    <lineage>
        <taxon>Eukaryota</taxon>
        <taxon>Viridiplantae</taxon>
        <taxon>Streptophyta</taxon>
        <taxon>Embryophyta</taxon>
        <taxon>Tracheophyta</taxon>
        <taxon>Spermatophyta</taxon>
        <taxon>Magnoliopsida</taxon>
        <taxon>eudicotyledons</taxon>
        <taxon>Gunneridae</taxon>
        <taxon>Pentapetalae</taxon>
        <taxon>rosids</taxon>
        <taxon>malvids</taxon>
        <taxon>Brassicales</taxon>
        <taxon>Brassicaceae</taxon>
        <taxon>Brassiceae</taxon>
        <taxon>Brassica</taxon>
    </lineage>
</organism>
<dbReference type="InterPro" id="IPR039670">
    <property type="entry name" value="NPC2-like"/>
</dbReference>
<dbReference type="InterPro" id="IPR014756">
    <property type="entry name" value="Ig_E-set"/>
</dbReference>
<dbReference type="PANTHER" id="PTHR11306">
    <property type="entry name" value="NIEMANN PICK TYPE C2 PROTEIN NPC2-RELATED"/>
    <property type="match status" value="1"/>
</dbReference>
<feature type="chain" id="PRO_5036482243" description="MD-2-related lipid-recognition domain-containing protein" evidence="2">
    <location>
        <begin position="28"/>
        <end position="163"/>
    </location>
</feature>
<dbReference type="PANTHER" id="PTHR11306:SF51">
    <property type="entry name" value="MD-2-RELATED LIPID-RECOGNITION DOMAIN-CONTAINING PROTEIN"/>
    <property type="match status" value="1"/>
</dbReference>
<evidence type="ECO:0000259" key="3">
    <source>
        <dbReference type="SMART" id="SM00737"/>
    </source>
</evidence>
<dbReference type="SUPFAM" id="SSF81296">
    <property type="entry name" value="E set domains"/>
    <property type="match status" value="1"/>
</dbReference>
<comment type="caution">
    <text evidence="4">The sequence shown here is derived from an EMBL/GenBank/DDBJ whole genome shotgun (WGS) entry which is preliminary data.</text>
</comment>
<evidence type="ECO:0000313" key="5">
    <source>
        <dbReference type="Proteomes" id="UP000886595"/>
    </source>
</evidence>
<dbReference type="SMART" id="SM00737">
    <property type="entry name" value="ML"/>
    <property type="match status" value="1"/>
</dbReference>
<dbReference type="Pfam" id="PF02221">
    <property type="entry name" value="E1_DerP2_DerF2"/>
    <property type="match status" value="1"/>
</dbReference>
<keyword evidence="5" id="KW-1185">Reference proteome</keyword>
<gene>
    <name evidence="4" type="ORF">Bca52824_086051</name>
</gene>
<accession>A0A8X7P8W1</accession>
<feature type="domain" description="MD-2-related lipid-recognition" evidence="3">
    <location>
        <begin position="33"/>
        <end position="161"/>
    </location>
</feature>
<dbReference type="EMBL" id="JAAMPC010000017">
    <property type="protein sequence ID" value="KAG2246423.1"/>
    <property type="molecule type" value="Genomic_DNA"/>
</dbReference>
<dbReference type="Proteomes" id="UP000886595">
    <property type="component" value="Unassembled WGS sequence"/>
</dbReference>
<dbReference type="OrthoDB" id="1091343at2759"/>
<reference evidence="4 5" key="1">
    <citation type="submission" date="2020-02" db="EMBL/GenBank/DDBJ databases">
        <authorList>
            <person name="Ma Q."/>
            <person name="Huang Y."/>
            <person name="Song X."/>
            <person name="Pei D."/>
        </authorList>
    </citation>
    <scope>NUCLEOTIDE SEQUENCE [LARGE SCALE GENOMIC DNA]</scope>
    <source>
        <strain evidence="4">Sxm20200214</strain>
        <tissue evidence="4">Leaf</tissue>
    </source>
</reference>
<dbReference type="InterPro" id="IPR036846">
    <property type="entry name" value="GM2-AP_sf"/>
</dbReference>
<sequence>MAISHALQPLLHFHLLVSLFVLPVALAASVSDFRICQNSQQSPIKVNAVEVSPYSFTSGTNANFTITGFTSQEIPNDAEVSVGLTSDGTLRTGSLVTTLKRYSLCDITTSCPVAPGSIVLTFSNIFIPQDLLQLIGKGYYVLVRILKMNNSPAYEPMMCIMLN</sequence>
<dbReference type="GO" id="GO:0015918">
    <property type="term" value="P:sterol transport"/>
    <property type="evidence" value="ECO:0007669"/>
    <property type="project" value="InterPro"/>
</dbReference>
<protein>
    <recommendedName>
        <fullName evidence="3">MD-2-related lipid-recognition domain-containing protein</fullName>
    </recommendedName>
</protein>
<dbReference type="AlphaFoldDB" id="A0A8X7P8W1"/>
<keyword evidence="1 2" id="KW-0732">Signal</keyword>
<evidence type="ECO:0000256" key="2">
    <source>
        <dbReference type="SAM" id="SignalP"/>
    </source>
</evidence>
<evidence type="ECO:0000256" key="1">
    <source>
        <dbReference type="ARBA" id="ARBA00022729"/>
    </source>
</evidence>
<proteinExistence type="predicted"/>
<dbReference type="Gene3D" id="2.70.220.10">
    <property type="entry name" value="Ganglioside GM2 activator"/>
    <property type="match status" value="1"/>
</dbReference>